<dbReference type="InterPro" id="IPR037925">
    <property type="entry name" value="FlgE/F/G-like"/>
</dbReference>
<feature type="domain" description="Flagellar basal body rod protein N-terminal" evidence="5">
    <location>
        <begin position="11"/>
        <end position="41"/>
    </location>
</feature>
<dbReference type="NCBIfam" id="TIGR03506">
    <property type="entry name" value="FlgEFG_subfam"/>
    <property type="match status" value="2"/>
</dbReference>
<comment type="subcellular location">
    <subcellularLocation>
        <location evidence="1 4">Bacterial flagellum basal body</location>
    </subcellularLocation>
</comment>
<comment type="similarity">
    <text evidence="2 4">Belongs to the flagella basal body rod proteins family.</text>
</comment>
<proteinExistence type="inferred from homology"/>
<comment type="function">
    <text evidence="4">A flexible structure which links the flagellar filament to the drive apparatus in the basal body.</text>
</comment>
<dbReference type="GO" id="GO:0005829">
    <property type="term" value="C:cytosol"/>
    <property type="evidence" value="ECO:0007669"/>
    <property type="project" value="TreeGrafter"/>
</dbReference>
<evidence type="ECO:0000313" key="9">
    <source>
        <dbReference type="Proteomes" id="UP000198778"/>
    </source>
</evidence>
<keyword evidence="8" id="KW-0282">Flagellum</keyword>
<evidence type="ECO:0000256" key="3">
    <source>
        <dbReference type="ARBA" id="ARBA00023143"/>
    </source>
</evidence>
<dbReference type="NCBIfam" id="NF009278">
    <property type="entry name" value="PRK12636.1"/>
    <property type="match status" value="1"/>
</dbReference>
<dbReference type="Pfam" id="PF00460">
    <property type="entry name" value="Flg_bb_rod"/>
    <property type="match status" value="1"/>
</dbReference>
<dbReference type="InterPro" id="IPR010930">
    <property type="entry name" value="Flg_bb/hook_C_dom"/>
</dbReference>
<dbReference type="GO" id="GO:0071978">
    <property type="term" value="P:bacterial-type flagellum-dependent swarming motility"/>
    <property type="evidence" value="ECO:0007669"/>
    <property type="project" value="TreeGrafter"/>
</dbReference>
<evidence type="ECO:0000256" key="1">
    <source>
        <dbReference type="ARBA" id="ARBA00004117"/>
    </source>
</evidence>
<sequence length="277" mass="28820">MKGDYIMLRSLYSGIGGMNNFQNKLDVIGNNISNVNTSGFKKGRTTFNDLVSQQMQGAGAAANGRGGTNPQQIGLGGGMSTIDTINTQGSLQSTGRNLDMAISGDGFFIIQDGDERFFTRAGNFYLDSEGTLVNGDGKNILGIDEQNITILAGSDGPNGSTLESFNIAPSGEINGVYSDGTTAVIGQLALANFANPGGLNKAGNNTYTVSANSGDAQIGTAGTGGRGNLVGSTLEMSNVDLSAEFAEMIVAQRGFQANTRMITTSDEILQELVNLKR</sequence>
<dbReference type="GO" id="GO:0009424">
    <property type="term" value="C:bacterial-type flagellum hook"/>
    <property type="evidence" value="ECO:0007669"/>
    <property type="project" value="TreeGrafter"/>
</dbReference>
<dbReference type="Pfam" id="PF22692">
    <property type="entry name" value="LlgE_F_G_D1"/>
    <property type="match status" value="1"/>
</dbReference>
<keyword evidence="3 4" id="KW-0975">Bacterial flagellum</keyword>
<gene>
    <name evidence="8" type="ORF">SAMN04488053_101343</name>
</gene>
<dbReference type="SUPFAM" id="SSF117143">
    <property type="entry name" value="Flagellar hook protein flgE"/>
    <property type="match status" value="1"/>
</dbReference>
<dbReference type="PANTHER" id="PTHR30435:SF1">
    <property type="entry name" value="FLAGELLAR HOOK PROTEIN FLGE"/>
    <property type="match status" value="1"/>
</dbReference>
<keyword evidence="8" id="KW-0966">Cell projection</keyword>
<name>A0A1H0A4S3_9BACI</name>
<dbReference type="InterPro" id="IPR001444">
    <property type="entry name" value="Flag_bb_rod_N"/>
</dbReference>
<evidence type="ECO:0000259" key="6">
    <source>
        <dbReference type="Pfam" id="PF06429"/>
    </source>
</evidence>
<protein>
    <recommendedName>
        <fullName evidence="4">Flagellar hook protein FlgE</fullName>
    </recommendedName>
</protein>
<dbReference type="PANTHER" id="PTHR30435">
    <property type="entry name" value="FLAGELLAR PROTEIN"/>
    <property type="match status" value="1"/>
</dbReference>
<dbReference type="InterPro" id="IPR020013">
    <property type="entry name" value="Flagellar_FlgE/F/G"/>
</dbReference>
<dbReference type="InterPro" id="IPR053967">
    <property type="entry name" value="LlgE_F_G-like_D1"/>
</dbReference>
<dbReference type="InterPro" id="IPR019776">
    <property type="entry name" value="Flagellar_basal_body_rod_CS"/>
</dbReference>
<evidence type="ECO:0000259" key="5">
    <source>
        <dbReference type="Pfam" id="PF00460"/>
    </source>
</evidence>
<feature type="domain" description="Flagellar basal-body/hook protein C-terminal" evidence="6">
    <location>
        <begin position="233"/>
        <end position="275"/>
    </location>
</feature>
<dbReference type="GO" id="GO:0009425">
    <property type="term" value="C:bacterial-type flagellum basal body"/>
    <property type="evidence" value="ECO:0007669"/>
    <property type="project" value="UniProtKB-SubCell"/>
</dbReference>
<dbReference type="Pfam" id="PF06429">
    <property type="entry name" value="Flg_bbr_C"/>
    <property type="match status" value="1"/>
</dbReference>
<dbReference type="STRING" id="745820.SAMN04488053_101343"/>
<evidence type="ECO:0000256" key="2">
    <source>
        <dbReference type="ARBA" id="ARBA00009677"/>
    </source>
</evidence>
<evidence type="ECO:0000313" key="8">
    <source>
        <dbReference type="EMBL" id="SDN28231.1"/>
    </source>
</evidence>
<keyword evidence="9" id="KW-1185">Reference proteome</keyword>
<dbReference type="Proteomes" id="UP000198778">
    <property type="component" value="Unassembled WGS sequence"/>
</dbReference>
<dbReference type="EMBL" id="FNIL01000001">
    <property type="protein sequence ID" value="SDN28231.1"/>
    <property type="molecule type" value="Genomic_DNA"/>
</dbReference>
<feature type="domain" description="Flagellar hook protein FlgE/F/G-like D1" evidence="7">
    <location>
        <begin position="101"/>
        <end position="174"/>
    </location>
</feature>
<keyword evidence="8" id="KW-0969">Cilium</keyword>
<accession>A0A1H0A4S3</accession>
<dbReference type="PROSITE" id="PS00588">
    <property type="entry name" value="FLAGELLA_BB_ROD"/>
    <property type="match status" value="1"/>
</dbReference>
<evidence type="ECO:0000256" key="4">
    <source>
        <dbReference type="RuleBase" id="RU362116"/>
    </source>
</evidence>
<reference evidence="9" key="1">
    <citation type="submission" date="2016-10" db="EMBL/GenBank/DDBJ databases">
        <authorList>
            <person name="Varghese N."/>
            <person name="Submissions S."/>
        </authorList>
    </citation>
    <scope>NUCLEOTIDE SEQUENCE [LARGE SCALE GENOMIC DNA]</scope>
    <source>
        <strain evidence="9">CGMCC 1.10369</strain>
    </source>
</reference>
<organism evidence="8 9">
    <name type="scientific">Alkalicoccus daliensis</name>
    <dbReference type="NCBI Taxonomy" id="745820"/>
    <lineage>
        <taxon>Bacteria</taxon>
        <taxon>Bacillati</taxon>
        <taxon>Bacillota</taxon>
        <taxon>Bacilli</taxon>
        <taxon>Bacillales</taxon>
        <taxon>Bacillaceae</taxon>
        <taxon>Alkalicoccus</taxon>
    </lineage>
</organism>
<evidence type="ECO:0000259" key="7">
    <source>
        <dbReference type="Pfam" id="PF22692"/>
    </source>
</evidence>
<dbReference type="AlphaFoldDB" id="A0A1H0A4S3"/>